<dbReference type="InterPro" id="IPR017871">
    <property type="entry name" value="ABC_transporter-like_CS"/>
</dbReference>
<reference evidence="12 13" key="1">
    <citation type="submission" date="2018-11" db="EMBL/GenBank/DDBJ databases">
        <title>YIM 102482-1 draft genome.</title>
        <authorList>
            <person name="Li G."/>
            <person name="Jiang Y."/>
        </authorList>
    </citation>
    <scope>NUCLEOTIDE SEQUENCE [LARGE SCALE GENOMIC DNA]</scope>
    <source>
        <strain evidence="12 13">YIM 102482-1</strain>
    </source>
</reference>
<dbReference type="CDD" id="cd03258">
    <property type="entry name" value="ABC_MetN_methionine_transporter"/>
    <property type="match status" value="1"/>
</dbReference>
<keyword evidence="8" id="KW-0472">Membrane</keyword>
<dbReference type="Gene3D" id="3.40.50.300">
    <property type="entry name" value="P-loop containing nucleotide triphosphate hydrolases"/>
    <property type="match status" value="1"/>
</dbReference>
<dbReference type="FunFam" id="3.40.50.300:FF:000056">
    <property type="entry name" value="Cell division ATP-binding protein FtsE"/>
    <property type="match status" value="1"/>
</dbReference>
<dbReference type="RefSeq" id="WP_124971401.1">
    <property type="nucleotide sequence ID" value="NZ_RQVS01000006.1"/>
</dbReference>
<evidence type="ECO:0000256" key="3">
    <source>
        <dbReference type="ARBA" id="ARBA00022475"/>
    </source>
</evidence>
<dbReference type="InterPro" id="IPR041701">
    <property type="entry name" value="MetN_ABC"/>
</dbReference>
<keyword evidence="13" id="KW-1185">Reference proteome</keyword>
<feature type="domain" description="ABC transporter" evidence="11">
    <location>
        <begin position="4"/>
        <end position="246"/>
    </location>
</feature>
<evidence type="ECO:0000256" key="5">
    <source>
        <dbReference type="ARBA" id="ARBA00022840"/>
    </source>
</evidence>
<dbReference type="Proteomes" id="UP000274391">
    <property type="component" value="Unassembled WGS sequence"/>
</dbReference>
<dbReference type="SMART" id="SM00382">
    <property type="entry name" value="AAA"/>
    <property type="match status" value="1"/>
</dbReference>
<dbReference type="Gene3D" id="3.30.70.260">
    <property type="match status" value="1"/>
</dbReference>
<comment type="similarity">
    <text evidence="1">Belongs to the ABC transporter superfamily.</text>
</comment>
<dbReference type="InterPro" id="IPR003593">
    <property type="entry name" value="AAA+_ATPase"/>
</dbReference>
<dbReference type="EMBL" id="RQVS01000006">
    <property type="protein sequence ID" value="RRJ86936.1"/>
    <property type="molecule type" value="Genomic_DNA"/>
</dbReference>
<accession>A0A3P3VZ83</accession>
<dbReference type="PANTHER" id="PTHR43166:SF30">
    <property type="entry name" value="METHIONINE IMPORT ATP-BINDING PROTEIN METN"/>
    <property type="match status" value="1"/>
</dbReference>
<dbReference type="OrthoDB" id="4283894at2"/>
<dbReference type="InterPro" id="IPR003439">
    <property type="entry name" value="ABC_transporter-like_ATP-bd"/>
</dbReference>
<keyword evidence="7" id="KW-0029">Amino-acid transport</keyword>
<evidence type="ECO:0000259" key="11">
    <source>
        <dbReference type="PROSITE" id="PS50893"/>
    </source>
</evidence>
<keyword evidence="5 12" id="KW-0067">ATP-binding</keyword>
<proteinExistence type="inferred from homology"/>
<keyword evidence="4" id="KW-0547">Nucleotide-binding</keyword>
<evidence type="ECO:0000256" key="2">
    <source>
        <dbReference type="ARBA" id="ARBA00022448"/>
    </source>
</evidence>
<dbReference type="GO" id="GO:0005886">
    <property type="term" value="C:plasma membrane"/>
    <property type="evidence" value="ECO:0007669"/>
    <property type="project" value="UniProtKB-ARBA"/>
</dbReference>
<dbReference type="SUPFAM" id="SSF52540">
    <property type="entry name" value="P-loop containing nucleoside triphosphate hydrolases"/>
    <property type="match status" value="1"/>
</dbReference>
<dbReference type="InterPro" id="IPR027417">
    <property type="entry name" value="P-loop_NTPase"/>
</dbReference>
<name>A0A3P3VZ83_9MICO</name>
<dbReference type="InterPro" id="IPR045865">
    <property type="entry name" value="ACT-like_dom_sf"/>
</dbReference>
<dbReference type="PANTHER" id="PTHR43166">
    <property type="entry name" value="AMINO ACID IMPORT ATP-BINDING PROTEIN"/>
    <property type="match status" value="1"/>
</dbReference>
<sequence>MTMIKMRDVVKEYPGRGRNAEPIHAVDGVSLDIEPGSIYGVIGYSGAGKSTLVRLINALEPTSSGSIEIDGEEIVGKSESQLREVRTEIGMIFQQFNLFNSRTVAGNVAFPLNIAKVEPAERNARVKELLEFVGLGDRAKAYPDQLSGGQKQRVGIARALSTSPKILLADESTSALDPQTTSDVLDLLERVNRELGITIVVITHEMDVIKRLATHVAVMENGRVVENGAVYDVFSNPQHPATRRFVSTVVPGAPEGRELEVLCERHPGRLIAITLNDSGTGQREVLGRLVRDGVGAELIAGGMHEITGRSFGHLTFALTGDDARVDESIAAVREIAEVVELERVDAASAKAGA</sequence>
<comment type="function">
    <text evidence="9">Part of the ABC transporter FtsEX involved in cellular division. Has ATPase activity.</text>
</comment>
<dbReference type="AlphaFoldDB" id="A0A3P3VZ83"/>
<dbReference type="PROSITE" id="PS00211">
    <property type="entry name" value="ABC_TRANSPORTER_1"/>
    <property type="match status" value="1"/>
</dbReference>
<dbReference type="Pfam" id="PF09383">
    <property type="entry name" value="NIL"/>
    <property type="match status" value="1"/>
</dbReference>
<dbReference type="GO" id="GO:0016887">
    <property type="term" value="F:ATP hydrolysis activity"/>
    <property type="evidence" value="ECO:0007669"/>
    <property type="project" value="InterPro"/>
</dbReference>
<comment type="subunit">
    <text evidence="10">Homodimer. Forms a membrane-associated complex with FtsX.</text>
</comment>
<comment type="caution">
    <text evidence="12">The sequence shown here is derived from an EMBL/GenBank/DDBJ whole genome shotgun (WGS) entry which is preliminary data.</text>
</comment>
<evidence type="ECO:0000256" key="1">
    <source>
        <dbReference type="ARBA" id="ARBA00005417"/>
    </source>
</evidence>
<evidence type="ECO:0000256" key="7">
    <source>
        <dbReference type="ARBA" id="ARBA00022970"/>
    </source>
</evidence>
<evidence type="ECO:0000256" key="8">
    <source>
        <dbReference type="ARBA" id="ARBA00023136"/>
    </source>
</evidence>
<dbReference type="GO" id="GO:0006865">
    <property type="term" value="P:amino acid transport"/>
    <property type="evidence" value="ECO:0007669"/>
    <property type="project" value="UniProtKB-KW"/>
</dbReference>
<dbReference type="InterPro" id="IPR018449">
    <property type="entry name" value="NIL_domain"/>
</dbReference>
<dbReference type="PROSITE" id="PS50893">
    <property type="entry name" value="ABC_TRANSPORTER_2"/>
    <property type="match status" value="1"/>
</dbReference>
<keyword evidence="6" id="KW-1278">Translocase</keyword>
<keyword evidence="3" id="KW-1003">Cell membrane</keyword>
<protein>
    <submittedName>
        <fullName evidence="12">ATP-binding cassette domain-containing protein</fullName>
    </submittedName>
</protein>
<keyword evidence="2" id="KW-0813">Transport</keyword>
<evidence type="ECO:0000256" key="6">
    <source>
        <dbReference type="ARBA" id="ARBA00022967"/>
    </source>
</evidence>
<gene>
    <name evidence="12" type="ORF">EG850_05865</name>
</gene>
<dbReference type="Pfam" id="PF00005">
    <property type="entry name" value="ABC_tran"/>
    <property type="match status" value="1"/>
</dbReference>
<organism evidence="12 13">
    <name type="scientific">Gulosibacter macacae</name>
    <dbReference type="NCBI Taxonomy" id="2488791"/>
    <lineage>
        <taxon>Bacteria</taxon>
        <taxon>Bacillati</taxon>
        <taxon>Actinomycetota</taxon>
        <taxon>Actinomycetes</taxon>
        <taxon>Micrococcales</taxon>
        <taxon>Microbacteriaceae</taxon>
        <taxon>Gulosibacter</taxon>
    </lineage>
</organism>
<evidence type="ECO:0000313" key="13">
    <source>
        <dbReference type="Proteomes" id="UP000274391"/>
    </source>
</evidence>
<dbReference type="InterPro" id="IPR050086">
    <property type="entry name" value="MetN_ABC_transporter-like"/>
</dbReference>
<dbReference type="GO" id="GO:0005524">
    <property type="term" value="F:ATP binding"/>
    <property type="evidence" value="ECO:0007669"/>
    <property type="project" value="UniProtKB-KW"/>
</dbReference>
<evidence type="ECO:0000256" key="4">
    <source>
        <dbReference type="ARBA" id="ARBA00022741"/>
    </source>
</evidence>
<evidence type="ECO:0000256" key="10">
    <source>
        <dbReference type="ARBA" id="ARBA00063837"/>
    </source>
</evidence>
<evidence type="ECO:0000313" key="12">
    <source>
        <dbReference type="EMBL" id="RRJ86936.1"/>
    </source>
</evidence>
<dbReference type="SUPFAM" id="SSF55021">
    <property type="entry name" value="ACT-like"/>
    <property type="match status" value="1"/>
</dbReference>
<evidence type="ECO:0000256" key="9">
    <source>
        <dbReference type="ARBA" id="ARBA00054718"/>
    </source>
</evidence>